<dbReference type="EMBL" id="SJPN01000002">
    <property type="protein sequence ID" value="TWU06444.1"/>
    <property type="molecule type" value="Genomic_DNA"/>
</dbReference>
<gene>
    <name evidence="1" type="ORF">Pla52n_21650</name>
</gene>
<evidence type="ECO:0000313" key="1">
    <source>
        <dbReference type="EMBL" id="TWU06444.1"/>
    </source>
</evidence>
<dbReference type="Pfam" id="PF10994">
    <property type="entry name" value="DUF2817"/>
    <property type="match status" value="1"/>
</dbReference>
<keyword evidence="1" id="KW-0645">Protease</keyword>
<dbReference type="AlphaFoldDB" id="A0A5C6B7G3"/>
<evidence type="ECO:0000313" key="2">
    <source>
        <dbReference type="Proteomes" id="UP000320176"/>
    </source>
</evidence>
<dbReference type="Gene3D" id="3.40.630.10">
    <property type="entry name" value="Zn peptidases"/>
    <property type="match status" value="1"/>
</dbReference>
<keyword evidence="2" id="KW-1185">Reference proteome</keyword>
<dbReference type="InterPro" id="IPR021259">
    <property type="entry name" value="DUF2817"/>
</dbReference>
<proteinExistence type="predicted"/>
<reference evidence="1 2" key="1">
    <citation type="submission" date="2019-02" db="EMBL/GenBank/DDBJ databases">
        <title>Deep-cultivation of Planctomycetes and their phenomic and genomic characterization uncovers novel biology.</title>
        <authorList>
            <person name="Wiegand S."/>
            <person name="Jogler M."/>
            <person name="Boedeker C."/>
            <person name="Pinto D."/>
            <person name="Vollmers J."/>
            <person name="Rivas-Marin E."/>
            <person name="Kohn T."/>
            <person name="Peeters S.H."/>
            <person name="Heuer A."/>
            <person name="Rast P."/>
            <person name="Oberbeckmann S."/>
            <person name="Bunk B."/>
            <person name="Jeske O."/>
            <person name="Meyerdierks A."/>
            <person name="Storesund J.E."/>
            <person name="Kallscheuer N."/>
            <person name="Luecker S."/>
            <person name="Lage O.M."/>
            <person name="Pohl T."/>
            <person name="Merkel B.J."/>
            <person name="Hornburger P."/>
            <person name="Mueller R.-W."/>
            <person name="Bruemmer F."/>
            <person name="Labrenz M."/>
            <person name="Spormann A.M."/>
            <person name="Op Den Camp H."/>
            <person name="Overmann J."/>
            <person name="Amann R."/>
            <person name="Jetten M.S.M."/>
            <person name="Mascher T."/>
            <person name="Medema M.H."/>
            <person name="Devos D.P."/>
            <person name="Kaster A.-K."/>
            <person name="Ovreas L."/>
            <person name="Rohde M."/>
            <person name="Galperin M.Y."/>
            <person name="Jogler C."/>
        </authorList>
    </citation>
    <scope>NUCLEOTIDE SEQUENCE [LARGE SCALE GENOMIC DNA]</scope>
    <source>
        <strain evidence="1 2">Pla52n</strain>
    </source>
</reference>
<accession>A0A5C6B7G3</accession>
<protein>
    <submittedName>
        <fullName evidence="1">Zinc carboxypeptidase</fullName>
    </submittedName>
</protein>
<organism evidence="1 2">
    <name type="scientific">Stieleria varia</name>
    <dbReference type="NCBI Taxonomy" id="2528005"/>
    <lineage>
        <taxon>Bacteria</taxon>
        <taxon>Pseudomonadati</taxon>
        <taxon>Planctomycetota</taxon>
        <taxon>Planctomycetia</taxon>
        <taxon>Pirellulales</taxon>
        <taxon>Pirellulaceae</taxon>
        <taxon>Stieleria</taxon>
    </lineage>
</organism>
<sequence length="360" mass="40110">MNDTFFSDSYSTARKRFREAASDAGAALHCYPMEASSGEEWSMDVAVLGDSHLPTVVTSSGVHGVEGFVGSAVQLALLGQLKSSAGRAKVRHVFIHAVNPFGFAKLRRFNEDNVDLNRNFLNNASDYQGAPDGYVRLNEFLNPESPPSRMEPFHLRAAGKIWRHGMQTLKEAIAGGQYEYPRGIFFGGSEPSWSMRTISQHCEQWISDSQRIIHLDFHTGLGKHGEYKLLVGPEASADHDGWYESTFGATAVELSDRTNPTAYVASGTLEQWMQSRFRHREYRSTTVEFGTHNVIRVLAALRAENRAHHHGIVDSPSYHRAKQELLECFCPRAPSWRECVVKSSLAIIDQATLGILRPTG</sequence>
<dbReference type="Proteomes" id="UP000320176">
    <property type="component" value="Unassembled WGS sequence"/>
</dbReference>
<dbReference type="SUPFAM" id="SSF53187">
    <property type="entry name" value="Zn-dependent exopeptidases"/>
    <property type="match status" value="1"/>
</dbReference>
<dbReference type="GO" id="GO:0004180">
    <property type="term" value="F:carboxypeptidase activity"/>
    <property type="evidence" value="ECO:0007669"/>
    <property type="project" value="UniProtKB-KW"/>
</dbReference>
<keyword evidence="1" id="KW-0378">Hydrolase</keyword>
<comment type="caution">
    <text evidence="1">The sequence shown here is derived from an EMBL/GenBank/DDBJ whole genome shotgun (WGS) entry which is preliminary data.</text>
</comment>
<dbReference type="CDD" id="cd06233">
    <property type="entry name" value="M14-like"/>
    <property type="match status" value="1"/>
</dbReference>
<keyword evidence="1" id="KW-0121">Carboxypeptidase</keyword>
<name>A0A5C6B7G3_9BACT</name>
<dbReference type="RefSeq" id="WP_197454475.1">
    <property type="nucleotide sequence ID" value="NZ_CP151726.1"/>
</dbReference>